<dbReference type="GO" id="GO:0016226">
    <property type="term" value="P:iron-sulfur cluster assembly"/>
    <property type="evidence" value="ECO:0007669"/>
    <property type="project" value="InterPro"/>
</dbReference>
<dbReference type="Gene3D" id="3.40.50.300">
    <property type="entry name" value="P-loop containing nucleotide triphosphate hydrolases"/>
    <property type="match status" value="1"/>
</dbReference>
<comment type="function">
    <text evidence="6 8">Binds and transfers iron-sulfur (Fe-S) clusters to target apoproteins. Can hydrolyze ATP.</text>
</comment>
<gene>
    <name evidence="9" type="ordered locus">Arcve_1607</name>
</gene>
<accession>F2KPS9</accession>
<evidence type="ECO:0000313" key="10">
    <source>
        <dbReference type="Proteomes" id="UP000008136"/>
    </source>
</evidence>
<evidence type="ECO:0000256" key="3">
    <source>
        <dbReference type="ARBA" id="ARBA00022840"/>
    </source>
</evidence>
<evidence type="ECO:0000256" key="4">
    <source>
        <dbReference type="ARBA" id="ARBA00023004"/>
    </source>
</evidence>
<dbReference type="eggNOG" id="arCOG00585">
    <property type="taxonomic scope" value="Archaea"/>
</dbReference>
<keyword evidence="1 8" id="KW-0479">Metal-binding</keyword>
<dbReference type="SUPFAM" id="SSF52540">
    <property type="entry name" value="P-loop containing nucleoside triphosphate hydrolases"/>
    <property type="match status" value="1"/>
</dbReference>
<dbReference type="GeneID" id="10394732"/>
<name>F2KPS9_ARCVS</name>
<dbReference type="HOGENOM" id="CLU_024839_0_2_2"/>
<dbReference type="PANTHER" id="PTHR42961:SF2">
    <property type="entry name" value="IRON-SULFUR PROTEIN NUBPL"/>
    <property type="match status" value="1"/>
</dbReference>
<dbReference type="GO" id="GO:0046872">
    <property type="term" value="F:metal ion binding"/>
    <property type="evidence" value="ECO:0007669"/>
    <property type="project" value="UniProtKB-KW"/>
</dbReference>
<evidence type="ECO:0000256" key="5">
    <source>
        <dbReference type="ARBA" id="ARBA00023014"/>
    </source>
</evidence>
<evidence type="ECO:0000256" key="6">
    <source>
        <dbReference type="ARBA" id="ARBA00058094"/>
    </source>
</evidence>
<dbReference type="Proteomes" id="UP000008136">
    <property type="component" value="Chromosome"/>
</dbReference>
<dbReference type="GO" id="GO:0140663">
    <property type="term" value="F:ATP-dependent FeS chaperone activity"/>
    <property type="evidence" value="ECO:0007669"/>
    <property type="project" value="InterPro"/>
</dbReference>
<feature type="binding site" evidence="8">
    <location>
        <begin position="30"/>
        <end position="37"/>
    </location>
    <ligand>
        <name>ATP</name>
        <dbReference type="ChEBI" id="CHEBI:30616"/>
    </ligand>
</feature>
<keyword evidence="3 8" id="KW-0067">ATP-binding</keyword>
<dbReference type="AlphaFoldDB" id="F2KPS9"/>
<organism evidence="9 10">
    <name type="scientific">Archaeoglobus veneficus (strain DSM 11195 / SNP6)</name>
    <dbReference type="NCBI Taxonomy" id="693661"/>
    <lineage>
        <taxon>Archaea</taxon>
        <taxon>Methanobacteriati</taxon>
        <taxon>Methanobacteriota</taxon>
        <taxon>Archaeoglobi</taxon>
        <taxon>Archaeoglobales</taxon>
        <taxon>Archaeoglobaceae</taxon>
        <taxon>Archaeoglobus</taxon>
    </lineage>
</organism>
<dbReference type="GO" id="GO:0051539">
    <property type="term" value="F:4 iron, 4 sulfur cluster binding"/>
    <property type="evidence" value="ECO:0007669"/>
    <property type="project" value="TreeGrafter"/>
</dbReference>
<dbReference type="InterPro" id="IPR000808">
    <property type="entry name" value="Mrp-like_CS"/>
</dbReference>
<dbReference type="HAMAP" id="MF_02040">
    <property type="entry name" value="Mrp_NBP35"/>
    <property type="match status" value="1"/>
</dbReference>
<evidence type="ECO:0000313" key="9">
    <source>
        <dbReference type="EMBL" id="AEA47607.1"/>
    </source>
</evidence>
<dbReference type="CDD" id="cd02037">
    <property type="entry name" value="Mrp_NBP35"/>
    <property type="match status" value="1"/>
</dbReference>
<dbReference type="STRING" id="693661.Arcve_1607"/>
<dbReference type="Pfam" id="PF10609">
    <property type="entry name" value="ParA"/>
    <property type="match status" value="1"/>
</dbReference>
<dbReference type="InterPro" id="IPR033756">
    <property type="entry name" value="YlxH/NBP35"/>
</dbReference>
<comment type="subunit">
    <text evidence="8">Homodimer.</text>
</comment>
<dbReference type="OrthoDB" id="8297at2157"/>
<proteinExistence type="inferred from homology"/>
<dbReference type="InterPro" id="IPR019591">
    <property type="entry name" value="Mrp/NBP35_ATP-bd"/>
</dbReference>
<keyword evidence="2 8" id="KW-0547">Nucleotide-binding</keyword>
<protein>
    <recommendedName>
        <fullName evidence="7 8">Iron-sulfur cluster carrier protein</fullName>
    </recommendedName>
</protein>
<dbReference type="PANTHER" id="PTHR42961">
    <property type="entry name" value="IRON-SULFUR PROTEIN NUBPL"/>
    <property type="match status" value="1"/>
</dbReference>
<dbReference type="EMBL" id="CP002588">
    <property type="protein sequence ID" value="AEA47607.1"/>
    <property type="molecule type" value="Genomic_DNA"/>
</dbReference>
<keyword evidence="10" id="KW-1185">Reference proteome</keyword>
<keyword evidence="5 8" id="KW-0411">Iron-sulfur</keyword>
<evidence type="ECO:0000256" key="7">
    <source>
        <dbReference type="ARBA" id="ARBA00074706"/>
    </source>
</evidence>
<dbReference type="InterPro" id="IPR044304">
    <property type="entry name" value="NUBPL-like"/>
</dbReference>
<dbReference type="InterPro" id="IPR027417">
    <property type="entry name" value="P-loop_NTPase"/>
</dbReference>
<evidence type="ECO:0000256" key="2">
    <source>
        <dbReference type="ARBA" id="ARBA00022741"/>
    </source>
</evidence>
<sequence length="255" mass="27958">MAELKTDDEIEETIKRKMAHIKRKIAVMSGKGGVGKSTVTALLAVHLAKQGKLVGILDADFLGPSIPKLFGLERKKPLSSIDGIEPILSPKYAIRIMSMQFVTPEAAAVIWRGPMISRVLQDFLAHVSWGNLDYLIIDMPPGTGDVPITVMQEVPLDGVVMVATPHDLTANIVERAINMARTMDAEVLGIVENMSYYRCPDCGRIARFGNSAALLARKYGLKIIASIPLEEDLARYGDAGVIEEYKTDYFEGIEL</sequence>
<dbReference type="KEGG" id="ave:Arcve_1607"/>
<keyword evidence="4 8" id="KW-0408">Iron</keyword>
<evidence type="ECO:0000256" key="1">
    <source>
        <dbReference type="ARBA" id="ARBA00022723"/>
    </source>
</evidence>
<dbReference type="PROSITE" id="PS01215">
    <property type="entry name" value="MRP"/>
    <property type="match status" value="1"/>
</dbReference>
<dbReference type="FunFam" id="3.40.50.300:FF:001119">
    <property type="entry name" value="Iron-sulfur cluster carrier protein"/>
    <property type="match status" value="1"/>
</dbReference>
<comment type="similarity">
    <text evidence="8">Belongs to the Mrp/NBP35 ATP-binding proteins family.</text>
</comment>
<keyword evidence="8" id="KW-0378">Hydrolase</keyword>
<dbReference type="RefSeq" id="WP_013684263.1">
    <property type="nucleotide sequence ID" value="NC_015320.1"/>
</dbReference>
<evidence type="ECO:0000256" key="8">
    <source>
        <dbReference type="HAMAP-Rule" id="MF_02040"/>
    </source>
</evidence>
<dbReference type="GO" id="GO:0005524">
    <property type="term" value="F:ATP binding"/>
    <property type="evidence" value="ECO:0007669"/>
    <property type="project" value="UniProtKB-UniRule"/>
</dbReference>
<dbReference type="GO" id="GO:0016887">
    <property type="term" value="F:ATP hydrolysis activity"/>
    <property type="evidence" value="ECO:0007669"/>
    <property type="project" value="UniProtKB-UniRule"/>
</dbReference>
<reference evidence="9 10" key="1">
    <citation type="submission" date="2011-03" db="EMBL/GenBank/DDBJ databases">
        <title>The complete genome of Archaeoglobus veneficus SNP6.</title>
        <authorList>
            <consortium name="US DOE Joint Genome Institute (JGI-PGF)"/>
            <person name="Lucas S."/>
            <person name="Copeland A."/>
            <person name="Lapidus A."/>
            <person name="Bruce D."/>
            <person name="Goodwin L."/>
            <person name="Pitluck S."/>
            <person name="Kyrpides N."/>
            <person name="Mavromatis K."/>
            <person name="Pagani I."/>
            <person name="Ivanova N."/>
            <person name="Mikhailova N."/>
            <person name="Lu M."/>
            <person name="Detter J.C."/>
            <person name="Tapia R."/>
            <person name="Han C."/>
            <person name="Land M."/>
            <person name="Hauser L."/>
            <person name="Markowitz V."/>
            <person name="Cheng J.-F."/>
            <person name="Hugenholtz P."/>
            <person name="Woyke T."/>
            <person name="Wu D."/>
            <person name="Spring S."/>
            <person name="Brambilla E."/>
            <person name="Klenk H.-P."/>
            <person name="Eisen J.A."/>
        </authorList>
    </citation>
    <scope>NUCLEOTIDE SEQUENCE [LARGE SCALE GENOMIC DNA]</scope>
    <source>
        <strain>SNP6</strain>
    </source>
</reference>